<evidence type="ECO:0000313" key="18">
    <source>
        <dbReference type="Proteomes" id="UP000006772"/>
    </source>
</evidence>
<comment type="caution">
    <text evidence="17">The sequence shown here is derived from an EMBL/GenBank/DDBJ whole genome shotgun (WGS) entry which is preliminary data.</text>
</comment>
<evidence type="ECO:0000256" key="2">
    <source>
        <dbReference type="ARBA" id="ARBA00010527"/>
    </source>
</evidence>
<accession>A0AAI9N5X5</accession>
<keyword evidence="8 13" id="KW-1133">Transmembrane helix</keyword>
<dbReference type="GO" id="GO:0032977">
    <property type="term" value="F:membrane insertase activity"/>
    <property type="evidence" value="ECO:0007669"/>
    <property type="project" value="InterPro"/>
</dbReference>
<dbReference type="EMBL" id="AEEC02000001">
    <property type="protein sequence ID" value="EOA06879.1"/>
    <property type="molecule type" value="Genomic_DNA"/>
</dbReference>
<dbReference type="InterPro" id="IPR028053">
    <property type="entry name" value="Membr_insert_YidC_N"/>
</dbReference>
<dbReference type="PANTHER" id="PTHR12428:SF65">
    <property type="entry name" value="CYTOCHROME C OXIDASE ASSEMBLY PROTEIN COX18, MITOCHONDRIAL"/>
    <property type="match status" value="1"/>
</dbReference>
<dbReference type="InterPro" id="IPR047196">
    <property type="entry name" value="YidC_ALB_C"/>
</dbReference>
<feature type="transmembrane region" description="Helical" evidence="13">
    <location>
        <begin position="443"/>
        <end position="464"/>
    </location>
</feature>
<feature type="domain" description="Membrane insertase YidC N-terminal" evidence="16">
    <location>
        <begin position="92"/>
        <end position="363"/>
    </location>
</feature>
<evidence type="ECO:0000256" key="10">
    <source>
        <dbReference type="ARBA" id="ARBA00023186"/>
    </source>
</evidence>
<comment type="subcellular location">
    <subcellularLocation>
        <location evidence="1">Cell inner membrane</location>
        <topology evidence="1">Multi-pass membrane protein</topology>
    </subcellularLocation>
    <subcellularLocation>
        <location evidence="13">Cell membrane</location>
        <topology evidence="13">Multi-pass membrane protein</topology>
    </subcellularLocation>
</comment>
<keyword evidence="4 13" id="KW-0813">Transport</keyword>
<evidence type="ECO:0000256" key="11">
    <source>
        <dbReference type="ARBA" id="ARBA00033245"/>
    </source>
</evidence>
<name>A0AAI9N5X5_9BURK</name>
<dbReference type="InterPro" id="IPR001708">
    <property type="entry name" value="YidC/ALB3/OXA1/COX18"/>
</dbReference>
<evidence type="ECO:0000256" key="9">
    <source>
        <dbReference type="ARBA" id="ARBA00023136"/>
    </source>
</evidence>
<dbReference type="NCBIfam" id="NF002353">
    <property type="entry name" value="PRK01318.1-4"/>
    <property type="match status" value="1"/>
</dbReference>
<feature type="compositionally biased region" description="Low complexity" evidence="14">
    <location>
        <begin position="37"/>
        <end position="80"/>
    </location>
</feature>
<comment type="similarity">
    <text evidence="2 13">Belongs to the OXA1/ALB3/YidC family. Type 1 subfamily.</text>
</comment>
<feature type="region of interest" description="Disordered" evidence="14">
    <location>
        <begin position="34"/>
        <end position="82"/>
    </location>
</feature>
<keyword evidence="6 13" id="KW-0812">Transmembrane</keyword>
<evidence type="ECO:0000256" key="6">
    <source>
        <dbReference type="ARBA" id="ARBA00022692"/>
    </source>
</evidence>
<dbReference type="NCBIfam" id="TIGR03593">
    <property type="entry name" value="yidC_nterm"/>
    <property type="match status" value="1"/>
</dbReference>
<feature type="transmembrane region" description="Helical" evidence="13">
    <location>
        <begin position="374"/>
        <end position="394"/>
    </location>
</feature>
<evidence type="ECO:0000256" key="12">
    <source>
        <dbReference type="ARBA" id="ARBA00033342"/>
    </source>
</evidence>
<proteinExistence type="inferred from homology"/>
<evidence type="ECO:0000256" key="14">
    <source>
        <dbReference type="SAM" id="MobiDB-lite"/>
    </source>
</evidence>
<evidence type="ECO:0000313" key="17">
    <source>
        <dbReference type="EMBL" id="EOA06879.1"/>
    </source>
</evidence>
<dbReference type="Pfam" id="PF14849">
    <property type="entry name" value="YidC_periplas"/>
    <property type="match status" value="1"/>
</dbReference>
<dbReference type="PANTHER" id="PTHR12428">
    <property type="entry name" value="OXA1"/>
    <property type="match status" value="1"/>
</dbReference>
<comment type="subunit">
    <text evidence="13">Interacts with the Sec translocase complex via SecD. Specifically interacts with transmembrane segments of nascent integral membrane proteins during membrane integration.</text>
</comment>
<evidence type="ECO:0000256" key="7">
    <source>
        <dbReference type="ARBA" id="ARBA00022927"/>
    </source>
</evidence>
<dbReference type="GO" id="GO:0015031">
    <property type="term" value="P:protein transport"/>
    <property type="evidence" value="ECO:0007669"/>
    <property type="project" value="UniProtKB-KW"/>
</dbReference>
<dbReference type="PRINTS" id="PR00701">
    <property type="entry name" value="60KDINNERMP"/>
</dbReference>
<dbReference type="RefSeq" id="WP_006461363.1">
    <property type="nucleotide sequence ID" value="NZ_AEEC02000001.1"/>
</dbReference>
<protein>
    <recommendedName>
        <fullName evidence="3 13">Membrane protein insertase YidC</fullName>
    </recommendedName>
    <alternativeName>
        <fullName evidence="12 13">Foldase YidC</fullName>
    </alternativeName>
    <alternativeName>
        <fullName evidence="11 13">Membrane integrase YidC</fullName>
    </alternativeName>
    <alternativeName>
        <fullName evidence="13">Membrane protein YidC</fullName>
    </alternativeName>
</protein>
<feature type="transmembrane region" description="Helical" evidence="13">
    <location>
        <begin position="484"/>
        <end position="508"/>
    </location>
</feature>
<comment type="function">
    <text evidence="13">Required for the insertion and/or proper folding and/or complex formation of integral membrane proteins into the membrane. Involved in integration of membrane proteins that insert both dependently and independently of the Sec translocase complex, as well as at least some lipoproteins. Aids folding of multispanning membrane proteins.</text>
</comment>
<evidence type="ECO:0000256" key="1">
    <source>
        <dbReference type="ARBA" id="ARBA00004429"/>
    </source>
</evidence>
<feature type="domain" description="Membrane insertase YidC/Oxa/ALB C-terminal" evidence="15">
    <location>
        <begin position="374"/>
        <end position="563"/>
    </location>
</feature>
<evidence type="ECO:0000256" key="3">
    <source>
        <dbReference type="ARBA" id="ARBA00015325"/>
    </source>
</evidence>
<evidence type="ECO:0000256" key="5">
    <source>
        <dbReference type="ARBA" id="ARBA00022475"/>
    </source>
</evidence>
<sequence length="571" mass="62468">MDIKRTVLWVVFSFSLLLLWDSWMRHNGHQSMFFPSATPTQEQAAANPAAPTASPTGSPVPQAGTPAPAAAGTPGAVPGADGNAVATKGETITITTDLVKASIDTVGGELKRLELLKQPDVVDPTKNVVLFDSEPGHMYLAESGLIGGPFPNHKTIFTAQPGPRSLDNGNEVQLVLVADQGGVKLTKTYTFKRDSYLIDVKHTVTNATGAAINPSLYLQLVRDGNKPGGESHFYSTFTGPAVYSDSEHFEKLDFEKIANGKQQHVNKADNGWIAMVQHYFVSAFIPPEKAQRDVFSKKVGDNLYAVGSILPLGTVAPNASVTMDSQLYSGPTVSKTLQAIAPGLDLVRDYGHLTVIAEPIFWLMTHIHNLVGNWGWTIILLTVLIKLVFFPLSAASYRSMAKMKAVSPKMQSIRERHKGDPQAMNREMMALYKTEKINPLGGCLPIVIQIPVFIALYSVLLASVEMRGAPWLGWVHDLTAPDRLFGTIPYFNMPIGLLPIIMAASMFLQTKLNPTPPDPVQAKVMMFMPLVFSFMFFFFPSGLVLYWVTNNILSIAQQWVITRNIESGKTK</sequence>
<dbReference type="GO" id="GO:0005886">
    <property type="term" value="C:plasma membrane"/>
    <property type="evidence" value="ECO:0007669"/>
    <property type="project" value="UniProtKB-SubCell"/>
</dbReference>
<keyword evidence="5 13" id="KW-1003">Cell membrane</keyword>
<keyword evidence="9 13" id="KW-0472">Membrane</keyword>
<dbReference type="Proteomes" id="UP000006772">
    <property type="component" value="Unassembled WGS sequence"/>
</dbReference>
<evidence type="ECO:0000256" key="4">
    <source>
        <dbReference type="ARBA" id="ARBA00022448"/>
    </source>
</evidence>
<dbReference type="HAMAP" id="MF_01810">
    <property type="entry name" value="YidC_type1"/>
    <property type="match status" value="1"/>
</dbReference>
<gene>
    <name evidence="13" type="primary">yidC</name>
    <name evidence="17" type="ORF">HFRIS_001165</name>
</gene>
<reference evidence="17 18" key="1">
    <citation type="journal article" date="2013" name="Front. Microbiol.">
        <title>The genome of the endophytic bacterium H. frisingense GSF30(T) identifies diverse strategies in the Herbaspirillum genus to interact with plants.</title>
        <authorList>
            <person name="Straub D."/>
            <person name="Rothballer M."/>
            <person name="Hartmann A."/>
            <person name="Ludewig U."/>
        </authorList>
    </citation>
    <scope>NUCLEOTIDE SEQUENCE [LARGE SCALE GENOMIC DNA]</scope>
    <source>
        <strain evidence="17 18">GSF30</strain>
    </source>
</reference>
<dbReference type="Pfam" id="PF02096">
    <property type="entry name" value="60KD_IMP"/>
    <property type="match status" value="1"/>
</dbReference>
<dbReference type="InterPro" id="IPR028055">
    <property type="entry name" value="YidC/Oxa/ALB_C"/>
</dbReference>
<evidence type="ECO:0000259" key="15">
    <source>
        <dbReference type="Pfam" id="PF02096"/>
    </source>
</evidence>
<keyword evidence="7 13" id="KW-0653">Protein transport</keyword>
<keyword evidence="10 13" id="KW-0143">Chaperone</keyword>
<dbReference type="CDD" id="cd19961">
    <property type="entry name" value="EcYidC-like_peri"/>
    <property type="match status" value="1"/>
</dbReference>
<dbReference type="InterPro" id="IPR038221">
    <property type="entry name" value="YidC_periplasmic_sf"/>
</dbReference>
<dbReference type="NCBIfam" id="NF002352">
    <property type="entry name" value="PRK01318.1-3"/>
    <property type="match status" value="1"/>
</dbReference>
<dbReference type="CDD" id="cd20070">
    <property type="entry name" value="5TM_YidC_Alb3"/>
    <property type="match status" value="1"/>
</dbReference>
<dbReference type="AlphaFoldDB" id="A0AAI9N5X5"/>
<evidence type="ECO:0000256" key="8">
    <source>
        <dbReference type="ARBA" id="ARBA00022989"/>
    </source>
</evidence>
<organism evidence="17 18">
    <name type="scientific">Herbaspirillum frisingense GSF30</name>
    <dbReference type="NCBI Taxonomy" id="864073"/>
    <lineage>
        <taxon>Bacteria</taxon>
        <taxon>Pseudomonadati</taxon>
        <taxon>Pseudomonadota</taxon>
        <taxon>Betaproteobacteria</taxon>
        <taxon>Burkholderiales</taxon>
        <taxon>Oxalobacteraceae</taxon>
        <taxon>Herbaspirillum</taxon>
    </lineage>
</organism>
<dbReference type="NCBIfam" id="TIGR03592">
    <property type="entry name" value="yidC_oxa1_cterm"/>
    <property type="match status" value="1"/>
</dbReference>
<dbReference type="InterPro" id="IPR019998">
    <property type="entry name" value="Membr_insert_YidC"/>
</dbReference>
<dbReference type="PRINTS" id="PR01900">
    <property type="entry name" value="YIDCPROTEIN"/>
</dbReference>
<evidence type="ECO:0000256" key="13">
    <source>
        <dbReference type="HAMAP-Rule" id="MF_01810"/>
    </source>
</evidence>
<dbReference type="Gene3D" id="2.70.98.90">
    <property type="match status" value="1"/>
</dbReference>
<dbReference type="GO" id="GO:0051205">
    <property type="term" value="P:protein insertion into membrane"/>
    <property type="evidence" value="ECO:0007669"/>
    <property type="project" value="TreeGrafter"/>
</dbReference>
<evidence type="ECO:0000259" key="16">
    <source>
        <dbReference type="Pfam" id="PF14849"/>
    </source>
</evidence>
<feature type="transmembrane region" description="Helical" evidence="13">
    <location>
        <begin position="529"/>
        <end position="548"/>
    </location>
</feature>